<organism evidence="1 2">
    <name type="scientific">Vibrio phage pTD1</name>
    <dbReference type="NCBI Taxonomy" id="1938577"/>
    <lineage>
        <taxon>Viruses</taxon>
        <taxon>Duplodnaviria</taxon>
        <taxon>Heunggongvirae</taxon>
        <taxon>Uroviricota</taxon>
        <taxon>Caudoviricetes</taxon>
        <taxon>Chimalliviridae</taxon>
        <taxon>Gorgonvirinae</taxon>
        <taxon>Tidunavirus</taxon>
        <taxon>Tidunavirus pTD1</taxon>
    </lineage>
</organism>
<name>A0A1Q2U344_9CAUD</name>
<evidence type="ECO:0000313" key="1">
    <source>
        <dbReference type="EMBL" id="BAW98388.1"/>
    </source>
</evidence>
<dbReference type="Proteomes" id="UP000221243">
    <property type="component" value="Segment"/>
</dbReference>
<dbReference type="KEGG" id="vg:40075195"/>
<protein>
    <submittedName>
        <fullName evidence="1">Uncharacterized protein</fullName>
    </submittedName>
</protein>
<dbReference type="EMBL" id="AP017972">
    <property type="protein sequence ID" value="BAW98388.1"/>
    <property type="molecule type" value="Genomic_DNA"/>
</dbReference>
<dbReference type="GeneID" id="40075195"/>
<accession>A0A1Q2U344</accession>
<sequence>MKKFMTLFLSCVALSAFGNYVTSDSSTTNKWEFIPNNNPYTFSFQYQVNQSVVMDLTCQPLIERATFLLMVDGKEQKVSKVFGYDSKHDLAQHVEMTMEGFVFSDFAHIFAQYETIWLTDVDGKEIVTFDNQNRMSANELFSFRKQCRFVIPSD</sequence>
<evidence type="ECO:0000313" key="2">
    <source>
        <dbReference type="Proteomes" id="UP000221243"/>
    </source>
</evidence>
<keyword evidence="2" id="KW-1185">Reference proteome</keyword>
<dbReference type="RefSeq" id="YP_009599466.1">
    <property type="nucleotide sequence ID" value="NC_041916.1"/>
</dbReference>
<proteinExistence type="predicted"/>
<dbReference type="OrthoDB" id="21198at10239"/>
<reference evidence="1 2" key="1">
    <citation type="submission" date="2017-01" db="EMBL/GenBank/DDBJ databases">
        <title>Complete Genome Sequence of Vibrio Parahaemolyticus Bacteriophage pTD1.</title>
        <authorList>
            <person name="Midorikawa Y."/>
            <person name="Sano M."/>
        </authorList>
    </citation>
    <scope>NUCLEOTIDE SEQUENCE [LARGE SCALE GENOMIC DNA]</scope>
    <source>
        <strain evidence="1">PTD1</strain>
    </source>
</reference>